<name>A0A0C3L935_9AGAM</name>
<reference evidence="1 2" key="1">
    <citation type="submission" date="2014-04" db="EMBL/GenBank/DDBJ databases">
        <authorList>
            <consortium name="DOE Joint Genome Institute"/>
            <person name="Kuo A."/>
            <person name="Girlanda M."/>
            <person name="Perotto S."/>
            <person name="Kohler A."/>
            <person name="Nagy L.G."/>
            <person name="Floudas D."/>
            <person name="Copeland A."/>
            <person name="Barry K.W."/>
            <person name="Cichocki N."/>
            <person name="Veneault-Fourrey C."/>
            <person name="LaButti K."/>
            <person name="Lindquist E.A."/>
            <person name="Lipzen A."/>
            <person name="Lundell T."/>
            <person name="Morin E."/>
            <person name="Murat C."/>
            <person name="Sun H."/>
            <person name="Tunlid A."/>
            <person name="Henrissat B."/>
            <person name="Grigoriev I.V."/>
            <person name="Hibbett D.S."/>
            <person name="Martin F."/>
            <person name="Nordberg H.P."/>
            <person name="Cantor M.N."/>
            <person name="Hua S.X."/>
        </authorList>
    </citation>
    <scope>NUCLEOTIDE SEQUENCE [LARGE SCALE GENOMIC DNA]</scope>
    <source>
        <strain evidence="1 2">MUT 4182</strain>
    </source>
</reference>
<dbReference type="Pfam" id="PF13450">
    <property type="entry name" value="NAD_binding_8"/>
    <property type="match status" value="1"/>
</dbReference>
<organism evidence="1 2">
    <name type="scientific">Tulasnella calospora MUT 4182</name>
    <dbReference type="NCBI Taxonomy" id="1051891"/>
    <lineage>
        <taxon>Eukaryota</taxon>
        <taxon>Fungi</taxon>
        <taxon>Dikarya</taxon>
        <taxon>Basidiomycota</taxon>
        <taxon>Agaricomycotina</taxon>
        <taxon>Agaricomycetes</taxon>
        <taxon>Cantharellales</taxon>
        <taxon>Tulasnellaceae</taxon>
        <taxon>Tulasnella</taxon>
    </lineage>
</organism>
<dbReference type="InterPro" id="IPR036188">
    <property type="entry name" value="FAD/NAD-bd_sf"/>
</dbReference>
<dbReference type="STRING" id="1051891.A0A0C3L935"/>
<dbReference type="HOGENOM" id="CLU_918870_0_0_1"/>
<dbReference type="Gene3D" id="3.50.50.60">
    <property type="entry name" value="FAD/NAD(P)-binding domain"/>
    <property type="match status" value="1"/>
</dbReference>
<accession>A0A0C3L935</accession>
<sequence length="303" mass="33209">MYDVLILGGGVAGVTTAQQLHEAGIDYFLIVEARDDLGGAGYSDCLALVTAKNNWEDHQFYDEKGHADSKEAFTRAKEAYGAPITGAGERMDNQKVNLTARSGYSSTGLRPQDKYDWPAEYHHFDWEYAQTPEESSWITTLFNYNFTFDASKGGFSDENLLSVDQQVPPSRPPFSHADLHFRCTSTQASNTFCKTKQPPSSNLPKSSSTVTITSINYSNSGVSVRLKSGNELKAKIRRTPTMGGKINEKEKPSQPTSSEEVAIDEVKAAMKGLSAEAGTTVEEFGFDSAVRHFTSLTSSLHFA</sequence>
<dbReference type="EMBL" id="KN823326">
    <property type="protein sequence ID" value="KIO17972.1"/>
    <property type="molecule type" value="Genomic_DNA"/>
</dbReference>
<dbReference type="SUPFAM" id="SSF51905">
    <property type="entry name" value="FAD/NAD(P)-binding domain"/>
    <property type="match status" value="2"/>
</dbReference>
<reference evidence="2" key="2">
    <citation type="submission" date="2015-01" db="EMBL/GenBank/DDBJ databases">
        <title>Evolutionary Origins and Diversification of the Mycorrhizal Mutualists.</title>
        <authorList>
            <consortium name="DOE Joint Genome Institute"/>
            <consortium name="Mycorrhizal Genomics Consortium"/>
            <person name="Kohler A."/>
            <person name="Kuo A."/>
            <person name="Nagy L.G."/>
            <person name="Floudas D."/>
            <person name="Copeland A."/>
            <person name="Barry K.W."/>
            <person name="Cichocki N."/>
            <person name="Veneault-Fourrey C."/>
            <person name="LaButti K."/>
            <person name="Lindquist E.A."/>
            <person name="Lipzen A."/>
            <person name="Lundell T."/>
            <person name="Morin E."/>
            <person name="Murat C."/>
            <person name="Riley R."/>
            <person name="Ohm R."/>
            <person name="Sun H."/>
            <person name="Tunlid A."/>
            <person name="Henrissat B."/>
            <person name="Grigoriev I.V."/>
            <person name="Hibbett D.S."/>
            <person name="Martin F."/>
        </authorList>
    </citation>
    <scope>NUCLEOTIDE SEQUENCE [LARGE SCALE GENOMIC DNA]</scope>
    <source>
        <strain evidence="2">MUT 4182</strain>
    </source>
</reference>
<evidence type="ECO:0000313" key="2">
    <source>
        <dbReference type="Proteomes" id="UP000054248"/>
    </source>
</evidence>
<dbReference type="Proteomes" id="UP000054248">
    <property type="component" value="Unassembled WGS sequence"/>
</dbReference>
<protein>
    <submittedName>
        <fullName evidence="1">Uncharacterized protein</fullName>
    </submittedName>
</protein>
<dbReference type="AlphaFoldDB" id="A0A0C3L935"/>
<keyword evidence="2" id="KW-1185">Reference proteome</keyword>
<evidence type="ECO:0000313" key="1">
    <source>
        <dbReference type="EMBL" id="KIO17972.1"/>
    </source>
</evidence>
<gene>
    <name evidence="1" type="ORF">M407DRAFT_32355</name>
</gene>
<proteinExistence type="predicted"/>
<dbReference type="OrthoDB" id="5046242at2759"/>